<sequence>MVAAAIAFLAHTLAGHWAEVTAIRLRPRGIWLLLLAMVVSLLAHGWAGWVWSWILQALQQPVSGTWSMPVYLKTNLLKYLPGNVWHFYGRVRALGDRGVAKGPAIVGVVLEPLLMANAALLLGLASPTRYWPGQILGLGLALGAIHPRWLNPVMNRLGQAKAKADLDEPLPQAALHHYPLKPLAGEMGFVLLKGIGFALVISAVSPLPASLWLSVVSLFSLAWLAGLVIPGAPGGLGVFEAIAVTLLQGTLSAGVVLSAVAVYRLVGTLAEALGAGLAVLGQRILSKV</sequence>
<proteinExistence type="predicted"/>
<keyword evidence="1" id="KW-0472">Membrane</keyword>
<accession>A0A2W4WC84</accession>
<dbReference type="AlphaFoldDB" id="A0A2W4WC84"/>
<name>A0A2W4WC84_9CYAN</name>
<reference evidence="3" key="1">
    <citation type="submission" date="2018-04" db="EMBL/GenBank/DDBJ databases">
        <authorList>
            <person name="Cornet L."/>
        </authorList>
    </citation>
    <scope>NUCLEOTIDE SEQUENCE [LARGE SCALE GENOMIC DNA]</scope>
</reference>
<feature type="transmembrane region" description="Helical" evidence="1">
    <location>
        <begin position="104"/>
        <end position="125"/>
    </location>
</feature>
<organism evidence="2 3">
    <name type="scientific">Shackletoniella antarctica</name>
    <dbReference type="NCBI Taxonomy" id="268115"/>
    <lineage>
        <taxon>Bacteria</taxon>
        <taxon>Bacillati</taxon>
        <taxon>Cyanobacteriota</taxon>
        <taxon>Cyanophyceae</taxon>
        <taxon>Oculatellales</taxon>
        <taxon>Oculatellaceae</taxon>
        <taxon>Shackletoniella</taxon>
    </lineage>
</organism>
<feature type="transmembrane region" description="Helical" evidence="1">
    <location>
        <begin position="187"/>
        <end position="205"/>
    </location>
</feature>
<feature type="transmembrane region" description="Helical" evidence="1">
    <location>
        <begin position="211"/>
        <end position="229"/>
    </location>
</feature>
<feature type="transmembrane region" description="Helical" evidence="1">
    <location>
        <begin position="131"/>
        <end position="150"/>
    </location>
</feature>
<protein>
    <submittedName>
        <fullName evidence="2">Uncharacterized protein</fullName>
    </submittedName>
</protein>
<dbReference type="Proteomes" id="UP000249081">
    <property type="component" value="Unassembled WGS sequence"/>
</dbReference>
<gene>
    <name evidence="2" type="ORF">DCF17_08630</name>
</gene>
<keyword evidence="1" id="KW-0812">Transmembrane</keyword>
<evidence type="ECO:0000313" key="3">
    <source>
        <dbReference type="Proteomes" id="UP000249081"/>
    </source>
</evidence>
<feature type="transmembrane region" description="Helical" evidence="1">
    <location>
        <begin position="30"/>
        <end position="51"/>
    </location>
</feature>
<feature type="transmembrane region" description="Helical" evidence="1">
    <location>
        <begin position="241"/>
        <end position="263"/>
    </location>
</feature>
<keyword evidence="1" id="KW-1133">Transmembrane helix</keyword>
<reference evidence="2 3" key="2">
    <citation type="submission" date="2018-06" db="EMBL/GenBank/DDBJ databases">
        <title>Metagenomic assembly of (sub)arctic Cyanobacteria and their associated microbiome from non-axenic cultures.</title>
        <authorList>
            <person name="Baurain D."/>
        </authorList>
    </citation>
    <scope>NUCLEOTIDE SEQUENCE [LARGE SCALE GENOMIC DNA]</scope>
    <source>
        <strain evidence="2">ULC041bin1</strain>
    </source>
</reference>
<dbReference type="EMBL" id="QBMN01000047">
    <property type="protein sequence ID" value="PZO42506.1"/>
    <property type="molecule type" value="Genomic_DNA"/>
</dbReference>
<comment type="caution">
    <text evidence="2">The sequence shown here is derived from an EMBL/GenBank/DDBJ whole genome shotgun (WGS) entry which is preliminary data.</text>
</comment>
<evidence type="ECO:0000256" key="1">
    <source>
        <dbReference type="SAM" id="Phobius"/>
    </source>
</evidence>
<evidence type="ECO:0000313" key="2">
    <source>
        <dbReference type="EMBL" id="PZO42506.1"/>
    </source>
</evidence>